<keyword evidence="4" id="KW-0479">Metal-binding</keyword>
<comment type="similarity">
    <text evidence="2">Belongs to the beta-class carbonic anhydrase family.</text>
</comment>
<dbReference type="SMART" id="SM00947">
    <property type="entry name" value="Pro_CA"/>
    <property type="match status" value="1"/>
</dbReference>
<dbReference type="Proteomes" id="UP001297272">
    <property type="component" value="Unassembled WGS sequence"/>
</dbReference>
<name>A0ABS5RVF4_9HYPH</name>
<evidence type="ECO:0000256" key="3">
    <source>
        <dbReference type="ARBA" id="ARBA00012925"/>
    </source>
</evidence>
<keyword evidence="5" id="KW-0862">Zinc</keyword>
<organism evidence="8 9">
    <name type="scientific">Tianweitania aestuarii</name>
    <dbReference type="NCBI Taxonomy" id="2814886"/>
    <lineage>
        <taxon>Bacteria</taxon>
        <taxon>Pseudomonadati</taxon>
        <taxon>Pseudomonadota</taxon>
        <taxon>Alphaproteobacteria</taxon>
        <taxon>Hyphomicrobiales</taxon>
        <taxon>Phyllobacteriaceae</taxon>
        <taxon>Tianweitania</taxon>
    </lineage>
</organism>
<dbReference type="EMBL" id="JAFMNX010000001">
    <property type="protein sequence ID" value="MBS9720256.1"/>
    <property type="molecule type" value="Genomic_DNA"/>
</dbReference>
<evidence type="ECO:0000256" key="5">
    <source>
        <dbReference type="ARBA" id="ARBA00022833"/>
    </source>
</evidence>
<protein>
    <recommendedName>
        <fullName evidence="3">carbonic anhydrase</fullName>
        <ecNumber evidence="3">4.2.1.1</ecNumber>
    </recommendedName>
</protein>
<evidence type="ECO:0000313" key="9">
    <source>
        <dbReference type="Proteomes" id="UP001297272"/>
    </source>
</evidence>
<dbReference type="RefSeq" id="WP_213983806.1">
    <property type="nucleotide sequence ID" value="NZ_JAFMNX010000001.1"/>
</dbReference>
<dbReference type="Pfam" id="PF00484">
    <property type="entry name" value="Pro_CA"/>
    <property type="match status" value="1"/>
</dbReference>
<accession>A0ABS5RVF4</accession>
<dbReference type="SUPFAM" id="SSF53056">
    <property type="entry name" value="beta-carbonic anhydrase, cab"/>
    <property type="match status" value="1"/>
</dbReference>
<sequence>MTFPDRLRAGYDSFLQGRFVGEQSRYQSLAEAGQKPEILMFGCIDSRVSPEVIFDAAPGEMLVVRNVANIVPPYEPDREFQHGTSAALEFGVQALRVKHIVVMGHASCGGIRAFADEQEPLSPGDFIGRWMSQIQPAAESLAPRDHEDPDYLRRLELAAVELSLRNLMTFPCVRILVERGKLQIHGAYFAVATGRLLIRDPDTGEFKPATEGGVATITGEA</sequence>
<dbReference type="PANTHER" id="PTHR11002:SF76">
    <property type="entry name" value="CARBONIC ANHYDRASE"/>
    <property type="match status" value="1"/>
</dbReference>
<dbReference type="Gene3D" id="3.40.1050.10">
    <property type="entry name" value="Carbonic anhydrase"/>
    <property type="match status" value="1"/>
</dbReference>
<evidence type="ECO:0000313" key="8">
    <source>
        <dbReference type="EMBL" id="MBS9720256.1"/>
    </source>
</evidence>
<evidence type="ECO:0000256" key="6">
    <source>
        <dbReference type="ARBA" id="ARBA00023239"/>
    </source>
</evidence>
<comment type="catalytic activity">
    <reaction evidence="7">
        <text>hydrogencarbonate + H(+) = CO2 + H2O</text>
        <dbReference type="Rhea" id="RHEA:10748"/>
        <dbReference type="ChEBI" id="CHEBI:15377"/>
        <dbReference type="ChEBI" id="CHEBI:15378"/>
        <dbReference type="ChEBI" id="CHEBI:16526"/>
        <dbReference type="ChEBI" id="CHEBI:17544"/>
        <dbReference type="EC" id="4.2.1.1"/>
    </reaction>
</comment>
<evidence type="ECO:0000256" key="1">
    <source>
        <dbReference type="ARBA" id="ARBA00001947"/>
    </source>
</evidence>
<evidence type="ECO:0000256" key="7">
    <source>
        <dbReference type="ARBA" id="ARBA00048348"/>
    </source>
</evidence>
<evidence type="ECO:0000256" key="4">
    <source>
        <dbReference type="ARBA" id="ARBA00022723"/>
    </source>
</evidence>
<gene>
    <name evidence="8" type="ORF">JYU29_06095</name>
</gene>
<keyword evidence="6" id="KW-0456">Lyase</keyword>
<proteinExistence type="inferred from homology"/>
<dbReference type="InterPro" id="IPR001765">
    <property type="entry name" value="Carbonic_anhydrase"/>
</dbReference>
<comment type="caution">
    <text evidence="8">The sequence shown here is derived from an EMBL/GenBank/DDBJ whole genome shotgun (WGS) entry which is preliminary data.</text>
</comment>
<comment type="cofactor">
    <cofactor evidence="1">
        <name>Zn(2+)</name>
        <dbReference type="ChEBI" id="CHEBI:29105"/>
    </cofactor>
</comment>
<dbReference type="InterPro" id="IPR045066">
    <property type="entry name" value="Beta_CA_cladeB"/>
</dbReference>
<reference evidence="8 9" key="1">
    <citation type="submission" date="2021-03" db="EMBL/GenBank/DDBJ databases">
        <title>Tianweitania aestuarii sp. nov., isolated from a tidal flat.</title>
        <authorList>
            <person name="Park S."/>
            <person name="Yoon J.-H."/>
        </authorList>
    </citation>
    <scope>NUCLEOTIDE SEQUENCE [LARGE SCALE GENOMIC DNA]</scope>
    <source>
        <strain evidence="8 9">BSSL-BM11</strain>
    </source>
</reference>
<dbReference type="EC" id="4.2.1.1" evidence="3"/>
<dbReference type="CDD" id="cd00884">
    <property type="entry name" value="beta_CA_cladeB"/>
    <property type="match status" value="1"/>
</dbReference>
<keyword evidence="9" id="KW-1185">Reference proteome</keyword>
<dbReference type="PANTHER" id="PTHR11002">
    <property type="entry name" value="CARBONIC ANHYDRASE"/>
    <property type="match status" value="1"/>
</dbReference>
<dbReference type="InterPro" id="IPR036874">
    <property type="entry name" value="Carbonic_anhydrase_sf"/>
</dbReference>
<evidence type="ECO:0000256" key="2">
    <source>
        <dbReference type="ARBA" id="ARBA00006217"/>
    </source>
</evidence>